<dbReference type="Gene3D" id="1.10.10.10">
    <property type="entry name" value="Winged helix-like DNA-binding domain superfamily/Winged helix DNA-binding domain"/>
    <property type="match status" value="1"/>
</dbReference>
<feature type="domain" description="HTH marR-type" evidence="5">
    <location>
        <begin position="33"/>
        <end position="87"/>
    </location>
</feature>
<dbReference type="PANTHER" id="PTHR38465:SF1">
    <property type="entry name" value="HTH-TYPE TRANSCRIPTIONAL REGULATOR MJ1563-RELATED"/>
    <property type="match status" value="1"/>
</dbReference>
<keyword evidence="2 4" id="KW-0238">DNA-binding</keyword>
<dbReference type="STRING" id="187304.B0E33_07645"/>
<dbReference type="KEGG" id="lagg:B0E33_07645"/>
<name>A0A0M6Y792_9HYPH</name>
<evidence type="ECO:0000259" key="5">
    <source>
        <dbReference type="Pfam" id="PF12802"/>
    </source>
</evidence>
<accession>A0A0M6Y792</accession>
<keyword evidence="7" id="KW-1185">Reference proteome</keyword>
<dbReference type="Proteomes" id="UP000048926">
    <property type="component" value="Unassembled WGS sequence"/>
</dbReference>
<dbReference type="EMBL" id="CXST01000002">
    <property type="protein sequence ID" value="CTQ44680.1"/>
    <property type="molecule type" value="Genomic_DNA"/>
</dbReference>
<dbReference type="PANTHER" id="PTHR38465">
    <property type="entry name" value="HTH-TYPE TRANSCRIPTIONAL REGULATOR MJ1563-RELATED"/>
    <property type="match status" value="1"/>
</dbReference>
<sequence length="185" mass="20887">MTEITDKADPSAKEKFILYWGDMGSQWSVNRSVAQIHALLFLSPVPMNAEQISEELGIARSNVSNSLKELVGWRLIQRVPVAGDRREHFVAETDVWEMALLIAKGRKEREIDPAIRAIDVCVRQAEKEKTLDPVALERMQEMHQFLTTADRWSEQMLSVPKSKLASLMKMGDKVLSLLKIGGKKG</sequence>
<dbReference type="CDD" id="cd00090">
    <property type="entry name" value="HTH_ARSR"/>
    <property type="match status" value="1"/>
</dbReference>
<evidence type="ECO:0000313" key="6">
    <source>
        <dbReference type="EMBL" id="CTQ44680.1"/>
    </source>
</evidence>
<dbReference type="PIRSF" id="PIRSF006707">
    <property type="entry name" value="MJ1563"/>
    <property type="match status" value="1"/>
</dbReference>
<evidence type="ECO:0000256" key="4">
    <source>
        <dbReference type="PIRNR" id="PIRNR006707"/>
    </source>
</evidence>
<protein>
    <recommendedName>
        <fullName evidence="4">HTH-type transcriptional regulator</fullName>
    </recommendedName>
</protein>
<evidence type="ECO:0000313" key="7">
    <source>
        <dbReference type="Proteomes" id="UP000048926"/>
    </source>
</evidence>
<dbReference type="Pfam" id="PF12802">
    <property type="entry name" value="MarR_2"/>
    <property type="match status" value="1"/>
</dbReference>
<proteinExistence type="inferred from homology"/>
<dbReference type="SUPFAM" id="SSF46785">
    <property type="entry name" value="Winged helix' DNA-binding domain"/>
    <property type="match status" value="1"/>
</dbReference>
<dbReference type="InterPro" id="IPR026282">
    <property type="entry name" value="MJ1563"/>
</dbReference>
<dbReference type="InterPro" id="IPR011991">
    <property type="entry name" value="ArsR-like_HTH"/>
</dbReference>
<dbReference type="RefSeq" id="WP_022999787.1">
    <property type="nucleotide sequence ID" value="NZ_CP045617.1"/>
</dbReference>
<dbReference type="InterPro" id="IPR036390">
    <property type="entry name" value="WH_DNA-bd_sf"/>
</dbReference>
<dbReference type="GO" id="GO:0003700">
    <property type="term" value="F:DNA-binding transcription factor activity"/>
    <property type="evidence" value="ECO:0007669"/>
    <property type="project" value="InterPro"/>
</dbReference>
<comment type="similarity">
    <text evidence="4">Belongs to the GbsR family.</text>
</comment>
<dbReference type="OrthoDB" id="9792628at2"/>
<keyword evidence="3 4" id="KW-0804">Transcription</keyword>
<evidence type="ECO:0000256" key="1">
    <source>
        <dbReference type="ARBA" id="ARBA00023015"/>
    </source>
</evidence>
<dbReference type="AlphaFoldDB" id="A0A0M6Y792"/>
<keyword evidence="1 4" id="KW-0805">Transcription regulation</keyword>
<organism evidence="6 7">
    <name type="scientific">Roseibium aggregatum</name>
    <dbReference type="NCBI Taxonomy" id="187304"/>
    <lineage>
        <taxon>Bacteria</taxon>
        <taxon>Pseudomonadati</taxon>
        <taxon>Pseudomonadota</taxon>
        <taxon>Alphaproteobacteria</taxon>
        <taxon>Hyphomicrobiales</taxon>
        <taxon>Stappiaceae</taxon>
        <taxon>Roseibium</taxon>
    </lineage>
</organism>
<evidence type="ECO:0000256" key="2">
    <source>
        <dbReference type="ARBA" id="ARBA00023125"/>
    </source>
</evidence>
<gene>
    <name evidence="6" type="ORF">LAL4801_03125</name>
</gene>
<dbReference type="InterPro" id="IPR000835">
    <property type="entry name" value="HTH_MarR-typ"/>
</dbReference>
<reference evidence="7" key="1">
    <citation type="submission" date="2015-07" db="EMBL/GenBank/DDBJ databases">
        <authorList>
            <person name="Rodrigo-Torres Lidia"/>
            <person name="Arahal R.David."/>
        </authorList>
    </citation>
    <scope>NUCLEOTIDE SEQUENCE [LARGE SCALE GENOMIC DNA]</scope>
    <source>
        <strain evidence="7">CECT 4801</strain>
    </source>
</reference>
<dbReference type="InterPro" id="IPR036388">
    <property type="entry name" value="WH-like_DNA-bd_sf"/>
</dbReference>
<dbReference type="InterPro" id="IPR052362">
    <property type="entry name" value="HTH-GbsR_regulator"/>
</dbReference>
<dbReference type="GO" id="GO:0003677">
    <property type="term" value="F:DNA binding"/>
    <property type="evidence" value="ECO:0007669"/>
    <property type="project" value="UniProtKB-UniRule"/>
</dbReference>
<evidence type="ECO:0000256" key="3">
    <source>
        <dbReference type="ARBA" id="ARBA00023163"/>
    </source>
</evidence>